<evidence type="ECO:0000313" key="4">
    <source>
        <dbReference type="EMBL" id="KAG0287604.1"/>
    </source>
</evidence>
<evidence type="ECO:0000313" key="5">
    <source>
        <dbReference type="Proteomes" id="UP001194696"/>
    </source>
</evidence>
<feature type="compositionally biased region" description="Low complexity" evidence="3">
    <location>
        <begin position="82"/>
        <end position="98"/>
    </location>
</feature>
<feature type="region of interest" description="Disordered" evidence="3">
    <location>
        <begin position="862"/>
        <end position="913"/>
    </location>
</feature>
<dbReference type="Gene3D" id="3.30.70.1020">
    <property type="entry name" value="Trehalose-6-phosphate phosphatase related protein, domain 2"/>
    <property type="match status" value="1"/>
</dbReference>
<name>A0ABQ7K081_9FUNG</name>
<proteinExistence type="inferred from homology"/>
<comment type="similarity">
    <text evidence="1">In the N-terminal section; belongs to the glycosyltransferase 20 family.</text>
</comment>
<keyword evidence="5" id="KW-1185">Reference proteome</keyword>
<sequence length="961" mass="106503">MSSIATFHSTSSTSSLSFPKTVPLTELPETSQIILSERPRLINVTHQIPFACTLIDRTGQASSTGPNGNPTISNGTGSPSNRRSSFAAPRHPAASSPPLETDAATNTPNGANGLNDGGGGEIDGDCILDPRRGHSAMYSGILSLNKDYETVQIGWVGEIADQDGYVVPSKNMTENHKQNLKDRLWEKEKVVPIFLEDSRAAGHYEGYCKTVLWPLFHYLLWDEATDGRQEKKNWDDYVFVNQQFTDAIVKQYQPGDVVWIHDYHLLLVPHMLRQKLPGAAIGVFIHAPFPSSEIFRCLPKRVEVLNGLLGANQIGFQTYSYARHFISCCTRVNGYESTPRGVDAMGSTVWVGTFPIGIDAERVERQRKAPGVLPKMEAIRKTYKGKRIIVGRDKLDLAKGVQQKLQAFEKFLNDYPEMQGQVVMIQVTSPPLVENTKLEAKIAELVAHINGTYGSLNFTPVHHYHQHIDRDEYYALLSVADIGLITSVRDGMNTTSLEYIMCQKENHGPLILSEFTGTAGSLSGAMMVNPWDYQGVARVIYDALNLTEEDKITRHSQLHKHVLAHTAQFWAKNFISELILNVGTWDQSTPTPFLDQALIVEKYHSAKKRLLMFDYDGTLTPIRKTPGAAVPQDHMLKALTALANDPNNVVWVISGRDQKVLEEWLGEVENLGFSAEHGSFMRQPGSKKWVNLTESLDMGWKSDVIEIFTYYTERTQGSFIEHKRSSLTWHYRMADPEFGQFQAKECQNHLENAVLSKLPVEILVGKKNLEVRPTIVNKGEIVKRLLSQHPDAEFILCAGDDKTDEDMFRALAGNGAAAQRRESLNANNRAILEPYTDELVAATAAKIAQATFKHSLEHSPLIPLSSKNNSNSHSGGPSKDNNSYLKPPSPFSVASQQQPSTPGSAISVGSNASQGSLSHLENEHFSITIGHALKKTLANWHVTSPEELIRVLGIISGVAEA</sequence>
<evidence type="ECO:0000256" key="2">
    <source>
        <dbReference type="ARBA" id="ARBA00006330"/>
    </source>
</evidence>
<accession>A0ABQ7K081</accession>
<dbReference type="CDD" id="cd03788">
    <property type="entry name" value="GT20_TPS"/>
    <property type="match status" value="1"/>
</dbReference>
<feature type="region of interest" description="Disordered" evidence="3">
    <location>
        <begin position="59"/>
        <end position="119"/>
    </location>
</feature>
<dbReference type="InterPro" id="IPR023214">
    <property type="entry name" value="HAD_sf"/>
</dbReference>
<dbReference type="EMBL" id="JAAAIM010000476">
    <property type="protein sequence ID" value="KAG0287604.1"/>
    <property type="molecule type" value="Genomic_DNA"/>
</dbReference>
<dbReference type="InterPro" id="IPR001830">
    <property type="entry name" value="Glyco_trans_20"/>
</dbReference>
<dbReference type="Pfam" id="PF02358">
    <property type="entry name" value="Trehalose_PPase"/>
    <property type="match status" value="1"/>
</dbReference>
<feature type="compositionally biased region" description="Low complexity" evidence="3">
    <location>
        <begin position="865"/>
        <end position="879"/>
    </location>
</feature>
<reference evidence="4 5" key="1">
    <citation type="journal article" date="2020" name="Fungal Divers.">
        <title>Resolving the Mortierellaceae phylogeny through synthesis of multi-gene phylogenetics and phylogenomics.</title>
        <authorList>
            <person name="Vandepol N."/>
            <person name="Liber J."/>
            <person name="Desiro A."/>
            <person name="Na H."/>
            <person name="Kennedy M."/>
            <person name="Barry K."/>
            <person name="Grigoriev I.V."/>
            <person name="Miller A.N."/>
            <person name="O'Donnell K."/>
            <person name="Stajich J.E."/>
            <person name="Bonito G."/>
        </authorList>
    </citation>
    <scope>NUCLEOTIDE SEQUENCE [LARGE SCALE GENOMIC DNA]</scope>
    <source>
        <strain evidence="4 5">AD045</strain>
    </source>
</reference>
<dbReference type="Pfam" id="PF00982">
    <property type="entry name" value="Glyco_transf_20"/>
    <property type="match status" value="1"/>
</dbReference>
<evidence type="ECO:0000256" key="1">
    <source>
        <dbReference type="ARBA" id="ARBA00005409"/>
    </source>
</evidence>
<dbReference type="SUPFAM" id="SSF53756">
    <property type="entry name" value="UDP-Glycosyltransferase/glycogen phosphorylase"/>
    <property type="match status" value="1"/>
</dbReference>
<dbReference type="InterPro" id="IPR036412">
    <property type="entry name" value="HAD-like_sf"/>
</dbReference>
<comment type="caution">
    <text evidence="4">The sequence shown here is derived from an EMBL/GenBank/DDBJ whole genome shotgun (WGS) entry which is preliminary data.</text>
</comment>
<feature type="region of interest" description="Disordered" evidence="3">
    <location>
        <begin position="1"/>
        <end position="20"/>
    </location>
</feature>
<organism evidence="4 5">
    <name type="scientific">Linnemannia gamsii</name>
    <dbReference type="NCBI Taxonomy" id="64522"/>
    <lineage>
        <taxon>Eukaryota</taxon>
        <taxon>Fungi</taxon>
        <taxon>Fungi incertae sedis</taxon>
        <taxon>Mucoromycota</taxon>
        <taxon>Mortierellomycotina</taxon>
        <taxon>Mortierellomycetes</taxon>
        <taxon>Mortierellales</taxon>
        <taxon>Mortierellaceae</taxon>
        <taxon>Linnemannia</taxon>
    </lineage>
</organism>
<dbReference type="SUPFAM" id="SSF56784">
    <property type="entry name" value="HAD-like"/>
    <property type="match status" value="1"/>
</dbReference>
<dbReference type="PANTHER" id="PTHR10788">
    <property type="entry name" value="TREHALOSE-6-PHOSPHATE SYNTHASE"/>
    <property type="match status" value="1"/>
</dbReference>
<dbReference type="NCBIfam" id="TIGR00685">
    <property type="entry name" value="T6PP"/>
    <property type="match status" value="1"/>
</dbReference>
<evidence type="ECO:0000256" key="3">
    <source>
        <dbReference type="SAM" id="MobiDB-lite"/>
    </source>
</evidence>
<feature type="compositionally biased region" description="Low complexity" evidence="3">
    <location>
        <begin position="1"/>
        <end position="17"/>
    </location>
</feature>
<dbReference type="Gene3D" id="3.40.50.2000">
    <property type="entry name" value="Glycogen Phosphorylase B"/>
    <property type="match status" value="2"/>
</dbReference>
<dbReference type="Proteomes" id="UP001194696">
    <property type="component" value="Unassembled WGS sequence"/>
</dbReference>
<dbReference type="PANTHER" id="PTHR10788:SF123">
    <property type="entry name" value="TREHALOSE-PHOSPHATASE"/>
    <property type="match status" value="1"/>
</dbReference>
<dbReference type="Gene3D" id="3.40.50.1000">
    <property type="entry name" value="HAD superfamily/HAD-like"/>
    <property type="match status" value="1"/>
</dbReference>
<comment type="similarity">
    <text evidence="2">In the C-terminal section; belongs to the trehalose phosphatase family.</text>
</comment>
<feature type="compositionally biased region" description="Polar residues" evidence="3">
    <location>
        <begin position="59"/>
        <end position="81"/>
    </location>
</feature>
<feature type="compositionally biased region" description="Polar residues" evidence="3">
    <location>
        <begin position="892"/>
        <end position="913"/>
    </location>
</feature>
<dbReference type="InterPro" id="IPR003337">
    <property type="entry name" value="Trehalose_PPase"/>
</dbReference>
<dbReference type="InterPro" id="IPR006379">
    <property type="entry name" value="HAD-SF_hydro_IIB"/>
</dbReference>
<dbReference type="NCBIfam" id="NF011071">
    <property type="entry name" value="PRK14501.1"/>
    <property type="match status" value="1"/>
</dbReference>
<dbReference type="NCBIfam" id="TIGR01484">
    <property type="entry name" value="HAD-SF-IIB"/>
    <property type="match status" value="1"/>
</dbReference>
<gene>
    <name evidence="4" type="primary">TPS2_2</name>
    <name evidence="4" type="ORF">BGZ96_008479</name>
</gene>
<protein>
    <submittedName>
        <fullName evidence="4">Threalose-6-phosphate phosphatase</fullName>
    </submittedName>
</protein>
<dbReference type="CDD" id="cd01627">
    <property type="entry name" value="HAD_TPP"/>
    <property type="match status" value="1"/>
</dbReference>